<sequence>MSSLTSALNWYHKKIGAYDKELWEKSVDQRILRGVCAIPKRTTRIKTELIDVDLVRGSAFVKAKPQHSWIAATISGIKRVFFLPFFYSWWKLQTNALVSCILVILYFLQIIATFLYFSADEKEFPDVPVSEMLTPAAMTFILGIVHSQIVATFSSTKTRKNVTREKRVGVCDRRLKCKRTKKPANYDRESKSSPDSASDDRQEILDVNDMRQTSNDNCDKKVVQSIDDYSCTQCHPCGCKKLYKSGQHLRFSFEDNTKANSSNEESGVDDSNFVQPPENCIEVDDFKDSKTHILKSSLLPTEINSENLQPNNCDIKSDNSISNPLTNNFSAENPTEYSKSGIIDISSMYPQSSSNVQIVNETSFFKESLNHCSVDRDDGNFSSDEDFFIARKSSGPREQWTNYSVGMKNSCNASKLCSKSHSLKHLNSITSRRYSDGGVSYKKPKTYHAMFLSLQDHRHSVDNILIDDHVLSDGKESTAVPLKDNPKISENSIPSFSLRNRKNECQGNIPRILKLPINIKNFSSSCDSCTETSPNTPSKPQTSDLEWPLITNTDCNSDSTDCSTQCSEGNASDISPSENPFAWEIQEPSKKPSNVGHTGSDKGYRPRAVSCTIWEHNECKKADLTALDISSAIIQKVDSSQHSSEYLYIGVFFAIVLSLLPLLFRLRNGVSTYIIQDVTTDVLTLSVPSSEEVVKITDGLLDVTLGSGWRVKFVTLIVLVERFTLSLAYFFLLSVAEKTFKQRFLYAKHFCYLTSSRRAKRSDLPHFRLNKVRNIKIWLSIRSYMKKLGPQRSVDVIVSIAFILEVCVVSFLCIQLLKETGQFADKLHCWELLFWTLSLGIFLLRFMVIGTKINKKYRNLSVLITEQINLYLHMEQKPHKKEELILANNVLKLAADLLKELESPFKISGLCANSYLYNITKVVVLSAFSAVLTDVLGFKLKLYKIKIK</sequence>
<evidence type="ECO:0000256" key="3">
    <source>
        <dbReference type="ARBA" id="ARBA00022989"/>
    </source>
</evidence>
<evidence type="ECO:0000256" key="1">
    <source>
        <dbReference type="ARBA" id="ARBA00004141"/>
    </source>
</evidence>
<feature type="transmembrane region" description="Helical" evidence="7">
    <location>
        <begin position="646"/>
        <end position="664"/>
    </location>
</feature>
<feature type="transmembrane region" description="Helical" evidence="7">
    <location>
        <begin position="69"/>
        <end position="89"/>
    </location>
</feature>
<keyword evidence="2 7" id="KW-0812">Transmembrane</keyword>
<accession>A0A8X6NSN2</accession>
<keyword evidence="4 7" id="KW-0472">Membrane</keyword>
<dbReference type="Proteomes" id="UP000887013">
    <property type="component" value="Unassembled WGS sequence"/>
</dbReference>
<protein>
    <submittedName>
        <fullName evidence="9">Putative homeodomain transcription factor 2</fullName>
    </submittedName>
</protein>
<dbReference type="AlphaFoldDB" id="A0A8X6NSN2"/>
<feature type="transmembrane region" description="Helical" evidence="7">
    <location>
        <begin position="832"/>
        <end position="850"/>
    </location>
</feature>
<dbReference type="PANTHER" id="PTHR12680">
    <property type="entry name" value="PUTATIVE HOMEODOMAIN TRANSCRIPTION FACTOR PHTF"/>
    <property type="match status" value="1"/>
</dbReference>
<feature type="transmembrane region" description="Helical" evidence="7">
    <location>
        <begin position="794"/>
        <end position="817"/>
    </location>
</feature>
<keyword evidence="10" id="KW-1185">Reference proteome</keyword>
<feature type="compositionally biased region" description="Basic and acidic residues" evidence="6">
    <location>
        <begin position="184"/>
        <end position="204"/>
    </location>
</feature>
<keyword evidence="9" id="KW-0238">DNA-binding</keyword>
<feature type="transmembrane region" description="Helical" evidence="7">
    <location>
        <begin position="96"/>
        <end position="117"/>
    </location>
</feature>
<dbReference type="PANTHER" id="PTHR12680:SF6">
    <property type="entry name" value="PROTEIN PHTF"/>
    <property type="match status" value="1"/>
</dbReference>
<evidence type="ECO:0000259" key="8">
    <source>
        <dbReference type="Pfam" id="PF12129"/>
    </source>
</evidence>
<dbReference type="InterPro" id="IPR021980">
    <property type="entry name" value="PHTF1/2_N"/>
</dbReference>
<proteinExistence type="predicted"/>
<evidence type="ECO:0000256" key="5">
    <source>
        <dbReference type="ARBA" id="ARBA00023180"/>
    </source>
</evidence>
<evidence type="ECO:0000256" key="4">
    <source>
        <dbReference type="ARBA" id="ARBA00023136"/>
    </source>
</evidence>
<feature type="region of interest" description="Disordered" evidence="6">
    <location>
        <begin position="181"/>
        <end position="208"/>
    </location>
</feature>
<feature type="domain" description="PHTF1/2 N-terminal" evidence="8">
    <location>
        <begin position="4"/>
        <end position="154"/>
    </location>
</feature>
<keyword evidence="3 7" id="KW-1133">Transmembrane helix</keyword>
<dbReference type="GO" id="GO:0016020">
    <property type="term" value="C:membrane"/>
    <property type="evidence" value="ECO:0007669"/>
    <property type="project" value="UniProtKB-SubCell"/>
</dbReference>
<dbReference type="OrthoDB" id="10066656at2759"/>
<keyword evidence="9" id="KW-0371">Homeobox</keyword>
<name>A0A8X6NSN2_NEPPI</name>
<evidence type="ECO:0000313" key="9">
    <source>
        <dbReference type="EMBL" id="GFT30842.1"/>
    </source>
</evidence>
<gene>
    <name evidence="9" type="primary">Phtf2</name>
    <name evidence="9" type="ORF">NPIL_358461</name>
</gene>
<keyword evidence="5" id="KW-0325">Glycoprotein</keyword>
<dbReference type="InterPro" id="IPR039775">
    <property type="entry name" value="PHTF1/2"/>
</dbReference>
<comment type="subcellular location">
    <subcellularLocation>
        <location evidence="1">Membrane</location>
        <topology evidence="1">Multi-pass membrane protein</topology>
    </subcellularLocation>
</comment>
<feature type="transmembrane region" description="Helical" evidence="7">
    <location>
        <begin position="713"/>
        <end position="736"/>
    </location>
</feature>
<dbReference type="Pfam" id="PF12129">
    <property type="entry name" value="PHTF1-2_N"/>
    <property type="match status" value="1"/>
</dbReference>
<feature type="transmembrane region" description="Helical" evidence="7">
    <location>
        <begin position="137"/>
        <end position="156"/>
    </location>
</feature>
<feature type="region of interest" description="Disordered" evidence="6">
    <location>
        <begin position="529"/>
        <end position="548"/>
    </location>
</feature>
<evidence type="ECO:0000256" key="2">
    <source>
        <dbReference type="ARBA" id="ARBA00022692"/>
    </source>
</evidence>
<organism evidence="9 10">
    <name type="scientific">Nephila pilipes</name>
    <name type="common">Giant wood spider</name>
    <name type="synonym">Nephila maculata</name>
    <dbReference type="NCBI Taxonomy" id="299642"/>
    <lineage>
        <taxon>Eukaryota</taxon>
        <taxon>Metazoa</taxon>
        <taxon>Ecdysozoa</taxon>
        <taxon>Arthropoda</taxon>
        <taxon>Chelicerata</taxon>
        <taxon>Arachnida</taxon>
        <taxon>Araneae</taxon>
        <taxon>Araneomorphae</taxon>
        <taxon>Entelegynae</taxon>
        <taxon>Araneoidea</taxon>
        <taxon>Nephilidae</taxon>
        <taxon>Nephila</taxon>
    </lineage>
</organism>
<dbReference type="GO" id="GO:0003677">
    <property type="term" value="F:DNA binding"/>
    <property type="evidence" value="ECO:0007669"/>
    <property type="project" value="UniProtKB-KW"/>
</dbReference>
<evidence type="ECO:0000256" key="6">
    <source>
        <dbReference type="SAM" id="MobiDB-lite"/>
    </source>
</evidence>
<comment type="caution">
    <text evidence="9">The sequence shown here is derived from an EMBL/GenBank/DDBJ whole genome shotgun (WGS) entry which is preliminary data.</text>
</comment>
<reference evidence="9" key="1">
    <citation type="submission" date="2020-08" db="EMBL/GenBank/DDBJ databases">
        <title>Multicomponent nature underlies the extraordinary mechanical properties of spider dragline silk.</title>
        <authorList>
            <person name="Kono N."/>
            <person name="Nakamura H."/>
            <person name="Mori M."/>
            <person name="Yoshida Y."/>
            <person name="Ohtoshi R."/>
            <person name="Malay A.D."/>
            <person name="Moran D.A.P."/>
            <person name="Tomita M."/>
            <person name="Numata K."/>
            <person name="Arakawa K."/>
        </authorList>
    </citation>
    <scope>NUCLEOTIDE SEQUENCE</scope>
</reference>
<evidence type="ECO:0000256" key="7">
    <source>
        <dbReference type="SAM" id="Phobius"/>
    </source>
</evidence>
<dbReference type="GO" id="GO:0005783">
    <property type="term" value="C:endoplasmic reticulum"/>
    <property type="evidence" value="ECO:0007669"/>
    <property type="project" value="InterPro"/>
</dbReference>
<dbReference type="EMBL" id="BMAW01061365">
    <property type="protein sequence ID" value="GFT30842.1"/>
    <property type="molecule type" value="Genomic_DNA"/>
</dbReference>
<evidence type="ECO:0000313" key="10">
    <source>
        <dbReference type="Proteomes" id="UP000887013"/>
    </source>
</evidence>